<evidence type="ECO:0000313" key="15">
    <source>
        <dbReference type="EMBL" id="RHH15048.1"/>
    </source>
</evidence>
<dbReference type="PANTHER" id="PTHR30572:SF4">
    <property type="entry name" value="ABC TRANSPORTER PERMEASE YTRF"/>
    <property type="match status" value="1"/>
</dbReference>
<feature type="transmembrane region" description="Helical" evidence="7">
    <location>
        <begin position="329"/>
        <end position="353"/>
    </location>
</feature>
<evidence type="ECO:0000256" key="3">
    <source>
        <dbReference type="ARBA" id="ARBA00022692"/>
    </source>
</evidence>
<feature type="domain" description="ABC3 transporter permease C-terminal" evidence="8">
    <location>
        <begin position="751"/>
        <end position="866"/>
    </location>
</feature>
<feature type="transmembrane region" description="Helical" evidence="7">
    <location>
        <begin position="272"/>
        <end position="294"/>
    </location>
</feature>
<dbReference type="EMBL" id="QRUH01000003">
    <property type="protein sequence ID" value="RGR50131.1"/>
    <property type="molecule type" value="Genomic_DNA"/>
</dbReference>
<evidence type="ECO:0000313" key="10">
    <source>
        <dbReference type="EMBL" id="RGR50131.1"/>
    </source>
</evidence>
<sequence length="869" mass="100566">MGGLYRMENYDCNQSAERVLMDASRKKNQNRNRLLFIVITITVGVIFSVFSLIYGKMEIDIQKNMKADGMAVSTYIENGTADMTQQLTQLPCIESIGKEKFAGKLLDDSIKYCDCVITDVTGFEKMIRPAFTNVVGTYPEKENEIMLSTKTLQYLGIKNPEVGMEIELDFYWNDIFNTSGTGMQNFLLSGYFTEYQNQTSGASVAFISEKSMEKNGLQWEPCRILIDHTKKYSSGSQIEHMLTNNIKLNEGQRIVSMNPAEYRAISEMMGSYGFAVFFSVMVLLSMFLFIYNILNISLEKDLQRYGLLQVIGVEQKQNIKVMNREMLKIGLTGSIAGAVLGGMFIWGIMPLLLEKMYAENTWKLERMVFFQPKLLILAIVLVIFTLGVAVECLKRKMRKLSPLECMKYTEAVTYHKSRKKPKIKKFHCWGKHPEIYLAKKYLFRNKKTFGITSLSLWLGCELALCSAVIVNGVDLQNYYSKEPDFQIGITEEACNYLIESSPDTKNMKFFPKSLMNDIETTIGNELHSVENIKGFYPIVEKNGKENIKILIDGDKISTVIQTVSIGEQEELKDFIQKNDKLVNWEQFQNNHGTIVLHDHRMSDYIAGEVQDYIGTEMEFYDLVPVGTEMSSLVPEKLVNCGYLDITEDDFPEMKLCWDGKNINILLVTETTYDWLVEKLTPQIFEIQFNVDKNQESVIRERLNQMIRNYNMEFQSKYGHADKLNLFYLDSKSERLLKEQNYIQTSRWLLMSISGILIFIGIMNFANTRISDIMLRQWECKILERVGMTKKQEYRMFVTEGLFYWLLLCGLLMSFGNLGIGIMQWYMKMQISYFAFRYPVKEMIALMVFLLLFSIIFPGIIYKKLKKKRK</sequence>
<dbReference type="InterPro" id="IPR003838">
    <property type="entry name" value="ABC3_permease_C"/>
</dbReference>
<dbReference type="EMBL" id="QRVV01000036">
    <property type="protein sequence ID" value="RGS71692.1"/>
    <property type="molecule type" value="Genomic_DNA"/>
</dbReference>
<feature type="domain" description="ABC3 transporter permease C-terminal" evidence="8">
    <location>
        <begin position="277"/>
        <end position="389"/>
    </location>
</feature>
<dbReference type="EMBL" id="QSHL01000001">
    <property type="protein sequence ID" value="RHC10372.1"/>
    <property type="molecule type" value="Genomic_DNA"/>
</dbReference>
<evidence type="ECO:0000256" key="5">
    <source>
        <dbReference type="ARBA" id="ARBA00023136"/>
    </source>
</evidence>
<evidence type="ECO:0000313" key="12">
    <source>
        <dbReference type="EMBL" id="RGV65010.1"/>
    </source>
</evidence>
<evidence type="ECO:0000313" key="9">
    <source>
        <dbReference type="EMBL" id="RGN07633.1"/>
    </source>
</evidence>
<dbReference type="Proteomes" id="UP000284024">
    <property type="component" value="Unassembled WGS sequence"/>
</dbReference>
<evidence type="ECO:0000259" key="8">
    <source>
        <dbReference type="Pfam" id="PF02687"/>
    </source>
</evidence>
<evidence type="ECO:0000256" key="7">
    <source>
        <dbReference type="SAM" id="Phobius"/>
    </source>
</evidence>
<evidence type="ECO:0000256" key="2">
    <source>
        <dbReference type="ARBA" id="ARBA00022475"/>
    </source>
</evidence>
<dbReference type="EMBL" id="QRJH01000013">
    <property type="protein sequence ID" value="RHH15048.1"/>
    <property type="molecule type" value="Genomic_DNA"/>
</dbReference>
<evidence type="ECO:0000313" key="20">
    <source>
        <dbReference type="Proteomes" id="UP000284242"/>
    </source>
</evidence>
<evidence type="ECO:0000313" key="22">
    <source>
        <dbReference type="Proteomes" id="UP000285839"/>
    </source>
</evidence>
<comment type="subcellular location">
    <subcellularLocation>
        <location evidence="1">Cell membrane</location>
        <topology evidence="1">Multi-pass membrane protein</topology>
    </subcellularLocation>
</comment>
<organism evidence="13 17">
    <name type="scientific">Blautia obeum</name>
    <dbReference type="NCBI Taxonomy" id="40520"/>
    <lineage>
        <taxon>Bacteria</taxon>
        <taxon>Bacillati</taxon>
        <taxon>Bacillota</taxon>
        <taxon>Clostridia</taxon>
        <taxon>Lachnospirales</taxon>
        <taxon>Lachnospiraceae</taxon>
        <taxon>Blautia</taxon>
    </lineage>
</organism>
<evidence type="ECO:0000313" key="17">
    <source>
        <dbReference type="Proteomes" id="UP000265808"/>
    </source>
</evidence>
<dbReference type="Proteomes" id="UP000284242">
    <property type="component" value="Unassembled WGS sequence"/>
</dbReference>
<evidence type="ECO:0000256" key="4">
    <source>
        <dbReference type="ARBA" id="ARBA00022989"/>
    </source>
</evidence>
<evidence type="ECO:0000313" key="11">
    <source>
        <dbReference type="EMBL" id="RGS71692.1"/>
    </source>
</evidence>
<dbReference type="EMBL" id="QRZI01000003">
    <property type="protein sequence ID" value="RGV65010.1"/>
    <property type="molecule type" value="Genomic_DNA"/>
</dbReference>
<keyword evidence="5 7" id="KW-0472">Membrane</keyword>
<evidence type="ECO:0000256" key="1">
    <source>
        <dbReference type="ARBA" id="ARBA00004651"/>
    </source>
</evidence>
<dbReference type="Proteomes" id="UP000261222">
    <property type="component" value="Unassembled WGS sequence"/>
</dbReference>
<dbReference type="InterPro" id="IPR050250">
    <property type="entry name" value="Macrolide_Exporter_MacB"/>
</dbReference>
<keyword evidence="4 7" id="KW-1133">Transmembrane helix</keyword>
<accession>A0A396G7E6</accession>
<dbReference type="Proteomes" id="UP000284644">
    <property type="component" value="Unassembled WGS sequence"/>
</dbReference>
<comment type="similarity">
    <text evidence="6">Belongs to the ABC-4 integral membrane protein family.</text>
</comment>
<proteinExistence type="inferred from homology"/>
<evidence type="ECO:0000313" key="18">
    <source>
        <dbReference type="Proteomes" id="UP000265828"/>
    </source>
</evidence>
<dbReference type="PANTHER" id="PTHR30572">
    <property type="entry name" value="MEMBRANE COMPONENT OF TRANSPORTER-RELATED"/>
    <property type="match status" value="1"/>
</dbReference>
<dbReference type="Proteomes" id="UP000265828">
    <property type="component" value="Unassembled WGS sequence"/>
</dbReference>
<dbReference type="Proteomes" id="UP000265808">
    <property type="component" value="Unassembled WGS sequence"/>
</dbReference>
<feature type="transmembrane region" description="Helical" evidence="7">
    <location>
        <begin position="373"/>
        <end position="393"/>
    </location>
</feature>
<feature type="transmembrane region" description="Helical" evidence="7">
    <location>
        <begin position="842"/>
        <end position="861"/>
    </location>
</feature>
<protein>
    <submittedName>
        <fullName evidence="13">ABC transporter permease</fullName>
    </submittedName>
</protein>
<keyword evidence="3 7" id="KW-0812">Transmembrane</keyword>
<evidence type="ECO:0000256" key="6">
    <source>
        <dbReference type="ARBA" id="ARBA00038076"/>
    </source>
</evidence>
<feature type="transmembrane region" description="Helical" evidence="7">
    <location>
        <begin position="747"/>
        <end position="765"/>
    </location>
</feature>
<keyword evidence="2" id="KW-1003">Cell membrane</keyword>
<feature type="transmembrane region" description="Helical" evidence="7">
    <location>
        <begin position="449"/>
        <end position="470"/>
    </location>
</feature>
<evidence type="ECO:0000313" key="14">
    <source>
        <dbReference type="EMBL" id="RHE14152.1"/>
    </source>
</evidence>
<comment type="caution">
    <text evidence="13">The sequence shown here is derived from an EMBL/GenBank/DDBJ whole genome shotgun (WGS) entry which is preliminary data.</text>
</comment>
<feature type="transmembrane region" description="Helical" evidence="7">
    <location>
        <begin position="801"/>
        <end position="822"/>
    </location>
</feature>
<evidence type="ECO:0000313" key="13">
    <source>
        <dbReference type="EMBL" id="RHC10372.1"/>
    </source>
</evidence>
<gene>
    <name evidence="15" type="ORF">DW222_16615</name>
    <name evidence="14" type="ORF">DW767_06480</name>
    <name evidence="13" type="ORF">DW859_02900</name>
    <name evidence="12" type="ORF">DWW07_04960</name>
    <name evidence="11" type="ORF">DWX77_11685</name>
    <name evidence="10" type="ORF">DWY46_06945</name>
    <name evidence="9" type="ORF">DXB81_03740</name>
</gene>
<name>A0A396G7E6_9FIRM</name>
<dbReference type="EMBL" id="QSJW01000003">
    <property type="protein sequence ID" value="RHE14152.1"/>
    <property type="molecule type" value="Genomic_DNA"/>
</dbReference>
<dbReference type="GO" id="GO:0005886">
    <property type="term" value="C:plasma membrane"/>
    <property type="evidence" value="ECO:0007669"/>
    <property type="project" value="UniProtKB-SubCell"/>
</dbReference>
<evidence type="ECO:0000313" key="21">
    <source>
        <dbReference type="Proteomes" id="UP000284644"/>
    </source>
</evidence>
<reference evidence="16 17" key="1">
    <citation type="submission" date="2018-08" db="EMBL/GenBank/DDBJ databases">
        <title>A genome reference for cultivated species of the human gut microbiota.</title>
        <authorList>
            <person name="Zou Y."/>
            <person name="Xue W."/>
            <person name="Luo G."/>
        </authorList>
    </citation>
    <scope>NUCLEOTIDE SEQUENCE [LARGE SCALE GENOMIC DNA]</scope>
    <source>
        <strain evidence="12 18">AF14-23</strain>
        <strain evidence="11 20">AF21-24</strain>
        <strain evidence="10 22">AF25-21</strain>
        <strain evidence="15 19">AM18-2AC</strain>
        <strain evidence="14 21">AM29-25AC</strain>
        <strain evidence="13 17">AM37-4AC</strain>
        <strain evidence="9 16">OM06-11AA</strain>
    </source>
</reference>
<dbReference type="AlphaFoldDB" id="A0A396G7E6"/>
<dbReference type="Proteomes" id="UP000285839">
    <property type="component" value="Unassembled WGS sequence"/>
</dbReference>
<dbReference type="GO" id="GO:0022857">
    <property type="term" value="F:transmembrane transporter activity"/>
    <property type="evidence" value="ECO:0007669"/>
    <property type="project" value="TreeGrafter"/>
</dbReference>
<feature type="transmembrane region" description="Helical" evidence="7">
    <location>
        <begin position="34"/>
        <end position="55"/>
    </location>
</feature>
<evidence type="ECO:0000313" key="19">
    <source>
        <dbReference type="Proteomes" id="UP000284024"/>
    </source>
</evidence>
<dbReference type="EMBL" id="QSUB01000001">
    <property type="protein sequence ID" value="RGN07633.1"/>
    <property type="molecule type" value="Genomic_DNA"/>
</dbReference>
<dbReference type="Pfam" id="PF02687">
    <property type="entry name" value="FtsX"/>
    <property type="match status" value="2"/>
</dbReference>
<evidence type="ECO:0000313" key="16">
    <source>
        <dbReference type="Proteomes" id="UP000261222"/>
    </source>
</evidence>